<evidence type="ECO:0000256" key="1">
    <source>
        <dbReference type="ARBA" id="ARBA00006886"/>
    </source>
</evidence>
<dbReference type="OrthoDB" id="9972683at2759"/>
<evidence type="ECO:0000313" key="5">
    <source>
        <dbReference type="Proteomes" id="UP000324767"/>
    </source>
</evidence>
<feature type="active site" evidence="2">
    <location>
        <position position="296"/>
    </location>
</feature>
<dbReference type="EMBL" id="VXIT01000008">
    <property type="protein sequence ID" value="KAA6410901.1"/>
    <property type="molecule type" value="Genomic_DNA"/>
</dbReference>
<gene>
    <name evidence="4" type="ORF">FRX48_05211</name>
</gene>
<dbReference type="Gene3D" id="3.40.50.1820">
    <property type="entry name" value="alpha/beta hydrolase"/>
    <property type="match status" value="1"/>
</dbReference>
<name>A0A5M8PMY6_9LECA</name>
<feature type="active site" description="Nucleophile" evidence="2">
    <location>
        <position position="136"/>
    </location>
</feature>
<dbReference type="Proteomes" id="UP000324767">
    <property type="component" value="Unassembled WGS sequence"/>
</dbReference>
<dbReference type="PANTHER" id="PTHR32268:SF15">
    <property type="entry name" value="HOMOSERINE ACETYLTRANSFERASE FAMILY PROTEIN (AFU_ORTHOLOGUE AFUA_1G15350)"/>
    <property type="match status" value="1"/>
</dbReference>
<reference evidence="4 5" key="1">
    <citation type="submission" date="2019-09" db="EMBL/GenBank/DDBJ databases">
        <title>The hologenome of the rock-dwelling lichen Lasallia pustulata.</title>
        <authorList>
            <person name="Greshake Tzovaras B."/>
            <person name="Segers F."/>
            <person name="Bicker A."/>
            <person name="Dal Grande F."/>
            <person name="Otte J."/>
            <person name="Hankeln T."/>
            <person name="Schmitt I."/>
            <person name="Ebersberger I."/>
        </authorList>
    </citation>
    <scope>NUCLEOTIDE SEQUENCE [LARGE SCALE GENOMIC DNA]</scope>
    <source>
        <strain evidence="4">A1-1</strain>
    </source>
</reference>
<feature type="domain" description="AB hydrolase-1" evidence="3">
    <location>
        <begin position="79"/>
        <end position="170"/>
    </location>
</feature>
<proteinExistence type="inferred from homology"/>
<evidence type="ECO:0000256" key="2">
    <source>
        <dbReference type="PIRSR" id="PIRSR000443-1"/>
    </source>
</evidence>
<dbReference type="InterPro" id="IPR000073">
    <property type="entry name" value="AB_hydrolase_1"/>
</dbReference>
<dbReference type="PIRSF" id="PIRSF000443">
    <property type="entry name" value="Homoser_Ac_trans"/>
    <property type="match status" value="1"/>
</dbReference>
<comment type="similarity">
    <text evidence="1">Belongs to the AB hydrolase superfamily. MetX family.</text>
</comment>
<feature type="active site" evidence="2">
    <location>
        <position position="325"/>
    </location>
</feature>
<dbReference type="PANTHER" id="PTHR32268">
    <property type="entry name" value="HOMOSERINE O-ACETYLTRANSFERASE"/>
    <property type="match status" value="1"/>
</dbReference>
<dbReference type="InterPro" id="IPR029058">
    <property type="entry name" value="AB_hydrolase_fold"/>
</dbReference>
<dbReference type="GO" id="GO:0016747">
    <property type="term" value="F:acyltransferase activity, transferring groups other than amino-acyl groups"/>
    <property type="evidence" value="ECO:0007669"/>
    <property type="project" value="InterPro"/>
</dbReference>
<protein>
    <recommendedName>
        <fullName evidence="3">AB hydrolase-1 domain-containing protein</fullName>
    </recommendedName>
</protein>
<dbReference type="SUPFAM" id="SSF53474">
    <property type="entry name" value="alpha/beta-Hydrolases"/>
    <property type="match status" value="1"/>
</dbReference>
<organism evidence="4 5">
    <name type="scientific">Lasallia pustulata</name>
    <dbReference type="NCBI Taxonomy" id="136370"/>
    <lineage>
        <taxon>Eukaryota</taxon>
        <taxon>Fungi</taxon>
        <taxon>Dikarya</taxon>
        <taxon>Ascomycota</taxon>
        <taxon>Pezizomycotina</taxon>
        <taxon>Lecanoromycetes</taxon>
        <taxon>OSLEUM clade</taxon>
        <taxon>Umbilicariomycetidae</taxon>
        <taxon>Umbilicariales</taxon>
        <taxon>Umbilicariaceae</taxon>
        <taxon>Lasallia</taxon>
    </lineage>
</organism>
<comment type="caution">
    <text evidence="4">The sequence shown here is derived from an EMBL/GenBank/DDBJ whole genome shotgun (WGS) entry which is preliminary data.</text>
</comment>
<evidence type="ECO:0000313" key="4">
    <source>
        <dbReference type="EMBL" id="KAA6410901.1"/>
    </source>
</evidence>
<dbReference type="InterPro" id="IPR008220">
    <property type="entry name" value="HAT_MetX-like"/>
</dbReference>
<dbReference type="AlphaFoldDB" id="A0A5M8PMY6"/>
<evidence type="ECO:0000259" key="3">
    <source>
        <dbReference type="Pfam" id="PF00561"/>
    </source>
</evidence>
<sequence>MPSITPPSTEGILYYTLPTFTFHSGATLPNITIAYRSFGTPTSPHKILIPTCYGGRINTTLTFTSPIPTPHGPRPAALSTHHVIVAAMLGNGESASPSTTPSFPLRLDYRDCVRAHHSLLTQHLGISHLDAVIGFSMGAQQAYYWACIFPAFATSIIPICGSPRTSPHNWAFLEGPKAALVNSADYADGKYKDRGVKPLRGLHAFGRAYCAWAMSAAWFRQRLWGEVEGALGFETLEEFMRGAWEVGFEKWDPEDLLVLARMWQRGNVGFLRADGDLGRALGEVQARVLVMPCRTDQYFPPEDSEFEAEHLRYGKLVVIESVWGHIAGGGANDVDTAFMDEQIAEFLQ</sequence>
<accession>A0A5M8PMY6</accession>
<dbReference type="Pfam" id="PF00561">
    <property type="entry name" value="Abhydrolase_1"/>
    <property type="match status" value="1"/>
</dbReference>